<sequence length="236" mass="26403">MMEQMRADLQGINTNLYQYSSLRASNRLRNKYLLETCDTTTASLVPLSLNYDQALFVTTTAMAYRLFTLYALYELDHDRGHIRSARPTMDDFVRRVSAIRDKVGHQMSPEAHFKINCTIVGETTYTCIGVRDGAPITPLYRAPPTINGRDAFEVMRESIKRRIAPLTEPMQKQADEFLKSANTSIQLAIDGYDKMCRRIGETYSLPAGAPPLLKIGVAKIPAVVVMPGAIVGSHTR</sequence>
<name>A0A837C8H3_9BRAD</name>
<dbReference type="EMBL" id="ADOU02000007">
    <property type="protein sequence ID" value="KGJ65540.1"/>
    <property type="molecule type" value="Genomic_DNA"/>
</dbReference>
<evidence type="ECO:0000313" key="1">
    <source>
        <dbReference type="EMBL" id="KGJ65540.1"/>
    </source>
</evidence>
<dbReference type="Proteomes" id="UP000024900">
    <property type="component" value="Unassembled WGS sequence"/>
</dbReference>
<dbReference type="AlphaFoldDB" id="A0A837C8H3"/>
<accession>A0A837C8H3</accession>
<organism evidence="1 2">
    <name type="scientific">Bradyrhizobium diazoefficiens SEMIA 5080</name>
    <dbReference type="NCBI Taxonomy" id="754504"/>
    <lineage>
        <taxon>Bacteria</taxon>
        <taxon>Pseudomonadati</taxon>
        <taxon>Pseudomonadota</taxon>
        <taxon>Alphaproteobacteria</taxon>
        <taxon>Hyphomicrobiales</taxon>
        <taxon>Nitrobacteraceae</taxon>
        <taxon>Bradyrhizobium</taxon>
    </lineage>
</organism>
<protein>
    <submittedName>
        <fullName evidence="1">Uncharacterized protein</fullName>
    </submittedName>
</protein>
<reference evidence="1 2" key="1">
    <citation type="journal article" date="2014" name="BMC Genomics">
        <title>Comparative genomics of Bradyrhizobium japonicum CPAC 15 and Bradyrhizobium diazoefficiens CPAC 7: elite model strains for understanding symbiotic performance with soybean.</title>
        <authorList>
            <person name="Siqueira A.F."/>
            <person name="Ormeno-Orrillo E."/>
            <person name="Souza R.C."/>
            <person name="Rodrigues E.P."/>
            <person name="Almeida L.G."/>
            <person name="Barcellos F.G."/>
            <person name="Batista J.S."/>
            <person name="Nakatami A.S."/>
            <person name="Martinez-Romero E."/>
            <person name="Vasconcelos A.T."/>
            <person name="Hungria M."/>
        </authorList>
    </citation>
    <scope>NUCLEOTIDE SEQUENCE [LARGE SCALE GENOMIC DNA]</scope>
    <source>
        <strain evidence="1 2">SEMIA 5080</strain>
    </source>
</reference>
<proteinExistence type="predicted"/>
<evidence type="ECO:0000313" key="2">
    <source>
        <dbReference type="Proteomes" id="UP000024900"/>
    </source>
</evidence>
<comment type="caution">
    <text evidence="1">The sequence shown here is derived from an EMBL/GenBank/DDBJ whole genome shotgun (WGS) entry which is preliminary data.</text>
</comment>
<gene>
    <name evidence="1" type="ORF">BJA5080_02187</name>
</gene>